<dbReference type="RefSeq" id="WP_310014941.1">
    <property type="nucleotide sequence ID" value="NZ_JAVDQT010000007.1"/>
</dbReference>
<protein>
    <submittedName>
        <fullName evidence="5">CRP-like cAMP-binding protein</fullName>
    </submittedName>
</protein>
<evidence type="ECO:0000256" key="1">
    <source>
        <dbReference type="ARBA" id="ARBA00023015"/>
    </source>
</evidence>
<dbReference type="PANTHER" id="PTHR24567:SF74">
    <property type="entry name" value="HTH-TYPE TRANSCRIPTIONAL REGULATOR ARCR"/>
    <property type="match status" value="1"/>
</dbReference>
<dbReference type="InterPro" id="IPR012318">
    <property type="entry name" value="HTH_CRP"/>
</dbReference>
<keyword evidence="2" id="KW-0238">DNA-binding</keyword>
<dbReference type="Gene3D" id="2.60.120.10">
    <property type="entry name" value="Jelly Rolls"/>
    <property type="match status" value="1"/>
</dbReference>
<name>A0ABU1MCS1_9HYPH</name>
<dbReference type="Proteomes" id="UP001184614">
    <property type="component" value="Unassembled WGS sequence"/>
</dbReference>
<dbReference type="SUPFAM" id="SSF51206">
    <property type="entry name" value="cAMP-binding domain-like"/>
    <property type="match status" value="1"/>
</dbReference>
<evidence type="ECO:0000313" key="6">
    <source>
        <dbReference type="Proteomes" id="UP001184614"/>
    </source>
</evidence>
<evidence type="ECO:0000313" key="5">
    <source>
        <dbReference type="EMBL" id="MDR6433843.1"/>
    </source>
</evidence>
<dbReference type="InterPro" id="IPR036390">
    <property type="entry name" value="WH_DNA-bd_sf"/>
</dbReference>
<keyword evidence="6" id="KW-1185">Reference proteome</keyword>
<proteinExistence type="predicted"/>
<evidence type="ECO:0000256" key="2">
    <source>
        <dbReference type="ARBA" id="ARBA00023125"/>
    </source>
</evidence>
<evidence type="ECO:0000259" key="4">
    <source>
        <dbReference type="PROSITE" id="PS51063"/>
    </source>
</evidence>
<dbReference type="SUPFAM" id="SSF46785">
    <property type="entry name" value="Winged helix' DNA-binding domain"/>
    <property type="match status" value="1"/>
</dbReference>
<comment type="caution">
    <text evidence="5">The sequence shown here is derived from an EMBL/GenBank/DDBJ whole genome shotgun (WGS) entry which is preliminary data.</text>
</comment>
<reference evidence="5 6" key="1">
    <citation type="submission" date="2023-07" db="EMBL/GenBank/DDBJ databases">
        <title>Sorghum-associated microbial communities from plants grown in Nebraska, USA.</title>
        <authorList>
            <person name="Schachtman D."/>
        </authorList>
    </citation>
    <scope>NUCLEOTIDE SEQUENCE [LARGE SCALE GENOMIC DNA]</scope>
    <source>
        <strain evidence="5 6">DS1730</strain>
    </source>
</reference>
<dbReference type="Pfam" id="PF13545">
    <property type="entry name" value="HTH_Crp_2"/>
    <property type="match status" value="1"/>
</dbReference>
<dbReference type="PANTHER" id="PTHR24567">
    <property type="entry name" value="CRP FAMILY TRANSCRIPTIONAL REGULATORY PROTEIN"/>
    <property type="match status" value="1"/>
</dbReference>
<keyword evidence="1" id="KW-0805">Transcription regulation</keyword>
<dbReference type="EMBL" id="JAVDQT010000007">
    <property type="protein sequence ID" value="MDR6433843.1"/>
    <property type="molecule type" value="Genomic_DNA"/>
</dbReference>
<organism evidence="5 6">
    <name type="scientific">Brucella pseudogrignonensis</name>
    <dbReference type="NCBI Taxonomy" id="419475"/>
    <lineage>
        <taxon>Bacteria</taxon>
        <taxon>Pseudomonadati</taxon>
        <taxon>Pseudomonadota</taxon>
        <taxon>Alphaproteobacteria</taxon>
        <taxon>Hyphomicrobiales</taxon>
        <taxon>Brucellaceae</taxon>
        <taxon>Brucella/Ochrobactrum group</taxon>
        <taxon>Brucella</taxon>
    </lineage>
</organism>
<dbReference type="InterPro" id="IPR014710">
    <property type="entry name" value="RmlC-like_jellyroll"/>
</dbReference>
<dbReference type="SMART" id="SM00419">
    <property type="entry name" value="HTH_CRP"/>
    <property type="match status" value="1"/>
</dbReference>
<evidence type="ECO:0000256" key="3">
    <source>
        <dbReference type="ARBA" id="ARBA00023163"/>
    </source>
</evidence>
<dbReference type="InterPro" id="IPR018490">
    <property type="entry name" value="cNMP-bd_dom_sf"/>
</dbReference>
<feature type="domain" description="HTH crp-type" evidence="4">
    <location>
        <begin position="162"/>
        <end position="228"/>
    </location>
</feature>
<gene>
    <name evidence="5" type="ORF">J2782_003589</name>
</gene>
<dbReference type="PROSITE" id="PS51063">
    <property type="entry name" value="HTH_CRP_2"/>
    <property type="match status" value="1"/>
</dbReference>
<accession>A0ABU1MCS1</accession>
<dbReference type="InterPro" id="IPR050397">
    <property type="entry name" value="Env_Response_Regulators"/>
</dbReference>
<keyword evidence="3" id="KW-0804">Transcription</keyword>
<sequence>MDIVQGNKRMFSMSTQLIRETSDNLLLMMLSEDDRKRLAPHTMAFEMEALTILHKAGDDVLNTWFPCGSAMASFQRWVDDDNSAVEVALIGREGAIGGIVSNGSLPAYATAIVRNPGRFLRIKTAALEQVKAESVTLRHWFSRYSDCLMAQVFQTAACNATHTITQRTAKWLLAASARTNSDSFELTHDQLSEMLGVGRTFVTRTLGQLRSEEIIETRRGSVVIRDKAALSKKSCSCTLAIENHYDAVMHGIY</sequence>